<gene>
    <name evidence="2" type="ORF">ILYODFUR_003919</name>
</gene>
<accession>A0ABV0UNT1</accession>
<feature type="compositionally biased region" description="Polar residues" evidence="1">
    <location>
        <begin position="17"/>
        <end position="28"/>
    </location>
</feature>
<evidence type="ECO:0000313" key="3">
    <source>
        <dbReference type="Proteomes" id="UP001482620"/>
    </source>
</evidence>
<reference evidence="2 3" key="1">
    <citation type="submission" date="2021-06" db="EMBL/GenBank/DDBJ databases">
        <authorList>
            <person name="Palmer J.M."/>
        </authorList>
    </citation>
    <scope>NUCLEOTIDE SEQUENCE [LARGE SCALE GENOMIC DNA]</scope>
    <source>
        <strain evidence="3">if_2019</strain>
        <tissue evidence="2">Muscle</tissue>
    </source>
</reference>
<feature type="region of interest" description="Disordered" evidence="1">
    <location>
        <begin position="1"/>
        <end position="28"/>
    </location>
</feature>
<dbReference type="EMBL" id="JAHRIQ010081306">
    <property type="protein sequence ID" value="MEQ2246902.1"/>
    <property type="molecule type" value="Genomic_DNA"/>
</dbReference>
<sequence length="88" mass="9480">MAPSRPPNHAGGRMDIKQTNSGTTTQVCKDSKAVVKELTTPTPPLLLLLIQQHPPDTQNTPTPATNTTIVTVSCKTCQHAIGWMCTEK</sequence>
<evidence type="ECO:0000313" key="2">
    <source>
        <dbReference type="EMBL" id="MEQ2246902.1"/>
    </source>
</evidence>
<protein>
    <submittedName>
        <fullName evidence="2">Uncharacterized protein</fullName>
    </submittedName>
</protein>
<dbReference type="Proteomes" id="UP001482620">
    <property type="component" value="Unassembled WGS sequence"/>
</dbReference>
<comment type="caution">
    <text evidence="2">The sequence shown here is derived from an EMBL/GenBank/DDBJ whole genome shotgun (WGS) entry which is preliminary data.</text>
</comment>
<proteinExistence type="predicted"/>
<keyword evidence="3" id="KW-1185">Reference proteome</keyword>
<name>A0ABV0UNT1_9TELE</name>
<organism evidence="2 3">
    <name type="scientific">Ilyodon furcidens</name>
    <name type="common">goldbreast splitfin</name>
    <dbReference type="NCBI Taxonomy" id="33524"/>
    <lineage>
        <taxon>Eukaryota</taxon>
        <taxon>Metazoa</taxon>
        <taxon>Chordata</taxon>
        <taxon>Craniata</taxon>
        <taxon>Vertebrata</taxon>
        <taxon>Euteleostomi</taxon>
        <taxon>Actinopterygii</taxon>
        <taxon>Neopterygii</taxon>
        <taxon>Teleostei</taxon>
        <taxon>Neoteleostei</taxon>
        <taxon>Acanthomorphata</taxon>
        <taxon>Ovalentaria</taxon>
        <taxon>Atherinomorphae</taxon>
        <taxon>Cyprinodontiformes</taxon>
        <taxon>Goodeidae</taxon>
        <taxon>Ilyodon</taxon>
    </lineage>
</organism>
<evidence type="ECO:0000256" key="1">
    <source>
        <dbReference type="SAM" id="MobiDB-lite"/>
    </source>
</evidence>